<evidence type="ECO:0000313" key="2">
    <source>
        <dbReference type="Proteomes" id="UP001456344"/>
    </source>
</evidence>
<reference evidence="1" key="1">
    <citation type="submission" date="2023-10" db="EMBL/GenBank/DDBJ databases">
        <title>Whole genome sequencing of actinobacterial strain Amycolatopsis sp. (BCA-696) identifies the underlying plant growth-promoting genes.</title>
        <authorList>
            <person name="Gandham P."/>
            <person name="Vadla N."/>
            <person name="Saji A."/>
            <person name="Srinivas V."/>
            <person name="Ruperao P."/>
            <person name="Selvanayagam S."/>
            <person name="Saxena R.K."/>
            <person name="Rathore A."/>
            <person name="Gopalakrishnan S."/>
            <person name="Thakur V."/>
        </authorList>
    </citation>
    <scope>NUCLEOTIDE SEQUENCE</scope>
    <source>
        <strain evidence="1">BCA-696</strain>
    </source>
</reference>
<proteinExistence type="predicted"/>
<sequence length="243" mass="25452">MRRSSWLAIGAVVGIGLEVKWLVLLIVASIGLAVLAVGLRTVFHTGWLTAGILLALVLAAPGLIWQAAHDFPLPTVASGISEDDGAENRILFVPMQLLYLSPVAVPVWIAGGLRLWRDPDLHWARSLAPAYPVLCVILLALGGNPYYSAPPPRCRPGFRGCGGVSRRRAASFAAVRAGAGPGGEQGARRASRVARAGFFGRPGLGADPGGTALDRADLHAELRTSRGFGALRASRGPLGAYVL</sequence>
<accession>A0ACD5BKR3</accession>
<gene>
    <name evidence="1" type="ORF">LCL61_30415</name>
</gene>
<keyword evidence="2" id="KW-1185">Reference proteome</keyword>
<protein>
    <submittedName>
        <fullName evidence="1">Uncharacterized protein</fullName>
    </submittedName>
</protein>
<name>A0ACD5BKR3_9PSEU</name>
<dbReference type="EMBL" id="CP150484">
    <property type="protein sequence ID" value="WYW19870.1"/>
    <property type="molecule type" value="Genomic_DNA"/>
</dbReference>
<dbReference type="Proteomes" id="UP001456344">
    <property type="component" value="Chromosome"/>
</dbReference>
<organism evidence="1 2">
    <name type="scientific">Amycolatopsis coloradensis</name>
    <dbReference type="NCBI Taxonomy" id="76021"/>
    <lineage>
        <taxon>Bacteria</taxon>
        <taxon>Bacillati</taxon>
        <taxon>Actinomycetota</taxon>
        <taxon>Actinomycetes</taxon>
        <taxon>Pseudonocardiales</taxon>
        <taxon>Pseudonocardiaceae</taxon>
        <taxon>Amycolatopsis</taxon>
    </lineage>
</organism>
<evidence type="ECO:0000313" key="1">
    <source>
        <dbReference type="EMBL" id="WYW19870.1"/>
    </source>
</evidence>